<dbReference type="CDD" id="cd00118">
    <property type="entry name" value="LysM"/>
    <property type="match status" value="4"/>
</dbReference>
<organism evidence="3 4">
    <name type="scientific">Aerococcus urinaehominis</name>
    <dbReference type="NCBI Taxonomy" id="128944"/>
    <lineage>
        <taxon>Bacteria</taxon>
        <taxon>Bacillati</taxon>
        <taxon>Bacillota</taxon>
        <taxon>Bacilli</taxon>
        <taxon>Lactobacillales</taxon>
        <taxon>Aerococcaceae</taxon>
        <taxon>Aerococcus</taxon>
    </lineage>
</organism>
<dbReference type="SMART" id="SM00257">
    <property type="entry name" value="LysM"/>
    <property type="match status" value="4"/>
</dbReference>
<feature type="compositionally biased region" description="Basic and acidic residues" evidence="1">
    <location>
        <begin position="226"/>
        <end position="235"/>
    </location>
</feature>
<dbReference type="Proteomes" id="UP000062260">
    <property type="component" value="Chromosome"/>
</dbReference>
<evidence type="ECO:0000256" key="2">
    <source>
        <dbReference type="SAM" id="SignalP"/>
    </source>
</evidence>
<feature type="chain" id="PRO_5043971633" evidence="2">
    <location>
        <begin position="30"/>
        <end position="495"/>
    </location>
</feature>
<dbReference type="RefSeq" id="WP_067979349.1">
    <property type="nucleotide sequence ID" value="NZ_CP014163.1"/>
</dbReference>
<sequence length="495" mass="55244">MNKKSMLTLTSLTLASAAALVASQEAVYADQNYQVKSGDNLYRIALNHGVSLEELKAANHKTDNFIQAGDLLVIPQASDTQAEADSENDTETNHSVAEVTDPAAGFTSNQAAIDYAKANFDWHLHKEWRVDYKDGRYFVHFEPLQAQAEPEKPADKPAEKSDEPAKPSENKAEVNGQAIYTVQAGDYYYKIAQRYGVTVEALKKANKATSNFLQIGDKLVIPGQVDTDKKTDQPADKPSNQPADKAEKTVEPAKTYTVKAGDYYYKIAKAHGVTVEALKKANKATSNMLYPGDKLVIPGLNQTADKPDENKPEKTDQDGLKAFSKLNDAVKFAKDNFDYKKHDQWYVDYVKDGYHVFYDFKDGGRKEVTPNQQANQKPADQAVSKPEIKQTETTYTVKAGDYYYKIANKFNVSVADLKKANKATSNFLQVGDKLIIPGQGKQAKPGQANQTDQRPALNSNEAAKRYADKHFDARKHKSWYITYEDGKFMVNYKLR</sequence>
<dbReference type="Pfam" id="PF01476">
    <property type="entry name" value="LysM"/>
    <property type="match status" value="4"/>
</dbReference>
<accession>A0A0X8FLG6</accession>
<dbReference type="PANTHER" id="PTHR33734">
    <property type="entry name" value="LYSM DOMAIN-CONTAINING GPI-ANCHORED PROTEIN 2"/>
    <property type="match status" value="1"/>
</dbReference>
<proteinExistence type="predicted"/>
<reference evidence="3 4" key="1">
    <citation type="journal article" date="2016" name="Genome Announc.">
        <title>Complete Genome Sequences of Aerococcus christensenii CCUG 28831T, Aerococcus sanguinicola CCUG 43001T, Aerococcus urinae CCUG 36881T, Aerococcus urinaeequi CCUG 28094T, Aerococcus urinaehominis CCUG 42038 BT, and Aerococcus viridans CCUG 4311T.</title>
        <authorList>
            <person name="Carkaci D."/>
            <person name="Dargis R."/>
            <person name="Nielsen X.C."/>
            <person name="Skovgaard O."/>
            <person name="Fuursted K."/>
            <person name="Christensen J.J."/>
        </authorList>
    </citation>
    <scope>NUCLEOTIDE SEQUENCE [LARGE SCALE GENOMIC DNA]</scope>
    <source>
        <strain evidence="3 4">CCUG42038B</strain>
    </source>
</reference>
<evidence type="ECO:0000313" key="3">
    <source>
        <dbReference type="EMBL" id="AMB99496.1"/>
    </source>
</evidence>
<dbReference type="InterPro" id="IPR036779">
    <property type="entry name" value="LysM_dom_sf"/>
</dbReference>
<keyword evidence="4" id="KW-1185">Reference proteome</keyword>
<dbReference type="OrthoDB" id="2145421at2"/>
<dbReference type="KEGG" id="auh:AWM75_05575"/>
<gene>
    <name evidence="3" type="ORF">AWM75_05575</name>
</gene>
<evidence type="ECO:0000256" key="1">
    <source>
        <dbReference type="SAM" id="MobiDB-lite"/>
    </source>
</evidence>
<dbReference type="SUPFAM" id="SSF54106">
    <property type="entry name" value="LysM domain"/>
    <property type="match status" value="4"/>
</dbReference>
<dbReference type="EMBL" id="CP014163">
    <property type="protein sequence ID" value="AMB99496.1"/>
    <property type="molecule type" value="Genomic_DNA"/>
</dbReference>
<keyword evidence="2" id="KW-0732">Signal</keyword>
<evidence type="ECO:0000313" key="4">
    <source>
        <dbReference type="Proteomes" id="UP000062260"/>
    </source>
</evidence>
<feature type="region of interest" description="Disordered" evidence="1">
    <location>
        <begin position="225"/>
        <end position="250"/>
    </location>
</feature>
<dbReference type="InterPro" id="IPR018392">
    <property type="entry name" value="LysM"/>
</dbReference>
<protein>
    <submittedName>
        <fullName evidence="3">Uncharacterized protein</fullName>
    </submittedName>
</protein>
<dbReference type="Gene3D" id="3.10.350.10">
    <property type="entry name" value="LysM domain"/>
    <property type="match status" value="4"/>
</dbReference>
<dbReference type="PANTHER" id="PTHR33734:SF22">
    <property type="entry name" value="MEMBRANE-BOUND LYTIC MUREIN TRANSGLYCOSYLASE D"/>
    <property type="match status" value="1"/>
</dbReference>
<name>A0A0X8FLG6_9LACT</name>
<feature type="signal peptide" evidence="2">
    <location>
        <begin position="1"/>
        <end position="29"/>
    </location>
</feature>
<dbReference type="STRING" id="128944.AWM75_05575"/>
<dbReference type="GO" id="GO:0008932">
    <property type="term" value="F:lytic endotransglycosylase activity"/>
    <property type="evidence" value="ECO:0007669"/>
    <property type="project" value="TreeGrafter"/>
</dbReference>
<dbReference type="AlphaFoldDB" id="A0A0X8FLG6"/>
<dbReference type="PROSITE" id="PS51782">
    <property type="entry name" value="LYSM"/>
    <property type="match status" value="4"/>
</dbReference>
<feature type="compositionally biased region" description="Basic and acidic residues" evidence="1">
    <location>
        <begin position="149"/>
        <end position="172"/>
    </location>
</feature>
<feature type="region of interest" description="Disordered" evidence="1">
    <location>
        <begin position="144"/>
        <end position="172"/>
    </location>
</feature>
<reference evidence="4" key="2">
    <citation type="submission" date="2016-01" db="EMBL/GenBank/DDBJ databases">
        <title>Six Aerococcus type strain genome sequencing and assembly using PacBio and Illumina Hiseq.</title>
        <authorList>
            <person name="Carkaci D."/>
            <person name="Dargis R."/>
            <person name="Nielsen X.C."/>
            <person name="Skovgaard O."/>
            <person name="Fuursted K."/>
            <person name="Christensen J.J."/>
        </authorList>
    </citation>
    <scope>NUCLEOTIDE SEQUENCE [LARGE SCALE GENOMIC DNA]</scope>
    <source>
        <strain evidence="4">CCUG42038B</strain>
    </source>
</reference>